<feature type="transmembrane region" description="Helical" evidence="9">
    <location>
        <begin position="110"/>
        <end position="132"/>
    </location>
</feature>
<dbReference type="EMBL" id="UYSG01011154">
    <property type="protein sequence ID" value="VDL61160.1"/>
    <property type="molecule type" value="Genomic_DNA"/>
</dbReference>
<dbReference type="InterPro" id="IPR051617">
    <property type="entry name" value="UNC-93-like_regulator"/>
</dbReference>
<feature type="transmembrane region" description="Helical" evidence="9">
    <location>
        <begin position="87"/>
        <end position="104"/>
    </location>
</feature>
<dbReference type="GO" id="GO:0016020">
    <property type="term" value="C:membrane"/>
    <property type="evidence" value="ECO:0007669"/>
    <property type="project" value="UniProtKB-SubCell"/>
</dbReference>
<dbReference type="WBParaSite" id="HDID_0000884401-mRNA-1">
    <property type="protein sequence ID" value="HDID_0000884401-mRNA-1"/>
    <property type="gene ID" value="HDID_0000884401"/>
</dbReference>
<keyword evidence="4 9" id="KW-1133">Transmembrane helix</keyword>
<keyword evidence="5 9" id="KW-0472">Membrane</keyword>
<evidence type="ECO:0000256" key="1">
    <source>
        <dbReference type="ARBA" id="ARBA00004141"/>
    </source>
</evidence>
<evidence type="ECO:0000256" key="8">
    <source>
        <dbReference type="ARBA" id="ARBA00041910"/>
    </source>
</evidence>
<comment type="subcellular location">
    <subcellularLocation>
        <location evidence="1">Membrane</location>
        <topology evidence="1">Multi-pass membrane protein</topology>
    </subcellularLocation>
</comment>
<feature type="transmembrane region" description="Helical" evidence="9">
    <location>
        <begin position="247"/>
        <end position="265"/>
    </location>
</feature>
<accession>A0A0R3STT2</accession>
<evidence type="ECO:0000256" key="7">
    <source>
        <dbReference type="ARBA" id="ARBA00040302"/>
    </source>
</evidence>
<dbReference type="InterPro" id="IPR010291">
    <property type="entry name" value="Ion_channel_UNC-93"/>
</dbReference>
<dbReference type="OrthoDB" id="196103at2759"/>
<dbReference type="PANTHER" id="PTHR23294">
    <property type="entry name" value="ET TRANSLATION PRODUCT-RELATED"/>
    <property type="match status" value="1"/>
</dbReference>
<comment type="similarity">
    <text evidence="2">Belongs to the unc-93 family.</text>
</comment>
<feature type="transmembrane region" description="Helical" evidence="9">
    <location>
        <begin position="54"/>
        <end position="75"/>
    </location>
</feature>
<evidence type="ECO:0000313" key="11">
    <source>
        <dbReference type="Proteomes" id="UP000274504"/>
    </source>
</evidence>
<dbReference type="PANTHER" id="PTHR23294:SF0">
    <property type="entry name" value="UNC93-LIKE PROTEIN MFSD11"/>
    <property type="match status" value="1"/>
</dbReference>
<evidence type="ECO:0000256" key="3">
    <source>
        <dbReference type="ARBA" id="ARBA00022692"/>
    </source>
</evidence>
<reference evidence="10 11" key="2">
    <citation type="submission" date="2018-11" db="EMBL/GenBank/DDBJ databases">
        <authorList>
            <consortium name="Pathogen Informatics"/>
        </authorList>
    </citation>
    <scope>NUCLEOTIDE SEQUENCE [LARGE SCALE GENOMIC DNA]</scope>
</reference>
<feature type="transmembrane region" description="Helical" evidence="9">
    <location>
        <begin position="144"/>
        <end position="164"/>
    </location>
</feature>
<evidence type="ECO:0000256" key="2">
    <source>
        <dbReference type="ARBA" id="ARBA00009172"/>
    </source>
</evidence>
<name>A0A0R3STT2_HYMDI</name>
<protein>
    <recommendedName>
        <fullName evidence="7">UNC93-like protein MFSD11</fullName>
    </recommendedName>
    <alternativeName>
        <fullName evidence="8">Major facilitator superfamily domain-containing protein 11</fullName>
    </alternativeName>
</protein>
<reference evidence="12" key="1">
    <citation type="submission" date="2017-02" db="UniProtKB">
        <authorList>
            <consortium name="WormBaseParasite"/>
        </authorList>
    </citation>
    <scope>IDENTIFICATION</scope>
</reference>
<dbReference type="AlphaFoldDB" id="A0A0R3STT2"/>
<feature type="transmembrane region" description="Helical" evidence="9">
    <location>
        <begin position="200"/>
        <end position="226"/>
    </location>
</feature>
<dbReference type="SUPFAM" id="SSF103473">
    <property type="entry name" value="MFS general substrate transporter"/>
    <property type="match status" value="1"/>
</dbReference>
<gene>
    <name evidence="10" type="ORF">HDID_LOCUS8842</name>
</gene>
<keyword evidence="3 9" id="KW-0812">Transmembrane</keyword>
<feature type="transmembrane region" description="Helical" evidence="9">
    <location>
        <begin position="381"/>
        <end position="402"/>
    </location>
</feature>
<organism evidence="12">
    <name type="scientific">Hymenolepis diminuta</name>
    <name type="common">Rat tapeworm</name>
    <dbReference type="NCBI Taxonomy" id="6216"/>
    <lineage>
        <taxon>Eukaryota</taxon>
        <taxon>Metazoa</taxon>
        <taxon>Spiralia</taxon>
        <taxon>Lophotrochozoa</taxon>
        <taxon>Platyhelminthes</taxon>
        <taxon>Cestoda</taxon>
        <taxon>Eucestoda</taxon>
        <taxon>Cyclophyllidea</taxon>
        <taxon>Hymenolepididae</taxon>
        <taxon>Hymenolepis</taxon>
    </lineage>
</organism>
<dbReference type="Gene3D" id="1.20.1250.20">
    <property type="entry name" value="MFS general substrate transporter like domains"/>
    <property type="match status" value="1"/>
</dbReference>
<dbReference type="Proteomes" id="UP000274504">
    <property type="component" value="Unassembled WGS sequence"/>
</dbReference>
<sequence length="420" mass="45350">MRQLCSNLSSCRRNKVLVCGVGFAFLAIFSAFGAASQATESVLEETRKEKGSSFMVSGYVSLAIVYAACAIFNWISPTIVSFVKPKYAMFVGSVTYVFFLTAFFEPIAWLIYFASAVLGCGAARGAFNYFLLSNVISITSHSRYLLYGVFTAICTVGCVFLLMLPLPKMEMQDTSESDSTVPLQNNQDSAISVRSTIAKSFHLCLSPCMLAILLATCFTGINLAFYSGVYGTCLGRMQVFGEKAKSYIGLSGIFVGVGEIVGGQLTAVGGNRIRPTFIMMFGFLTAILSAISTFLMVPPEAPIKETSATGFIEPSVYLAMVIGTLLGLNDSLWNTQISALIGKIYPTNADSVATAAAFALFKFIQSVTSAIAFFYSSVLLLHWQLLIFMIFAILGISGFLYADRRSTSSLSVNITTTIPM</sequence>
<dbReference type="STRING" id="6216.A0A0R3STT2"/>
<keyword evidence="6" id="KW-0325">Glycoprotein</keyword>
<proteinExistence type="inferred from homology"/>
<feature type="transmembrane region" description="Helical" evidence="9">
    <location>
        <begin position="277"/>
        <end position="297"/>
    </location>
</feature>
<dbReference type="Pfam" id="PF05978">
    <property type="entry name" value="UNC-93"/>
    <property type="match status" value="2"/>
</dbReference>
<evidence type="ECO:0000313" key="10">
    <source>
        <dbReference type="EMBL" id="VDL61160.1"/>
    </source>
</evidence>
<evidence type="ECO:0000256" key="6">
    <source>
        <dbReference type="ARBA" id="ARBA00023180"/>
    </source>
</evidence>
<evidence type="ECO:0000313" key="12">
    <source>
        <dbReference type="WBParaSite" id="HDID_0000884401-mRNA-1"/>
    </source>
</evidence>
<evidence type="ECO:0000256" key="4">
    <source>
        <dbReference type="ARBA" id="ARBA00022989"/>
    </source>
</evidence>
<dbReference type="InterPro" id="IPR036259">
    <property type="entry name" value="MFS_trans_sf"/>
</dbReference>
<evidence type="ECO:0000256" key="5">
    <source>
        <dbReference type="ARBA" id="ARBA00023136"/>
    </source>
</evidence>
<evidence type="ECO:0000256" key="9">
    <source>
        <dbReference type="SAM" id="Phobius"/>
    </source>
</evidence>
<feature type="transmembrane region" description="Helical" evidence="9">
    <location>
        <begin position="352"/>
        <end position="375"/>
    </location>
</feature>